<keyword evidence="3 6" id="KW-0067">ATP-binding</keyword>
<dbReference type="AlphaFoldDB" id="A0AA43XK05"/>
<evidence type="ECO:0000256" key="4">
    <source>
        <dbReference type="ARBA" id="ARBA00066388"/>
    </source>
</evidence>
<dbReference type="SMART" id="SM00382">
    <property type="entry name" value="AAA"/>
    <property type="match status" value="1"/>
</dbReference>
<dbReference type="GO" id="GO:0005524">
    <property type="term" value="F:ATP binding"/>
    <property type="evidence" value="ECO:0007669"/>
    <property type="project" value="UniProtKB-KW"/>
</dbReference>
<dbReference type="InterPro" id="IPR003439">
    <property type="entry name" value="ABC_transporter-like_ATP-bd"/>
</dbReference>
<evidence type="ECO:0000313" key="7">
    <source>
        <dbReference type="Proteomes" id="UP000449710"/>
    </source>
</evidence>
<dbReference type="GO" id="GO:0016887">
    <property type="term" value="F:ATP hydrolysis activity"/>
    <property type="evidence" value="ECO:0007669"/>
    <property type="project" value="InterPro"/>
</dbReference>
<keyword evidence="1" id="KW-0813">Transport</keyword>
<dbReference type="Gene3D" id="3.40.50.300">
    <property type="entry name" value="P-loop containing nucleotide triphosphate hydrolases"/>
    <property type="match status" value="1"/>
</dbReference>
<name>A0AA43XK05_9CLOT</name>
<dbReference type="PROSITE" id="PS50893">
    <property type="entry name" value="ABC_TRANSPORTER_2"/>
    <property type="match status" value="1"/>
</dbReference>
<evidence type="ECO:0000259" key="5">
    <source>
        <dbReference type="PROSITE" id="PS50893"/>
    </source>
</evidence>
<dbReference type="SUPFAM" id="SSF50331">
    <property type="entry name" value="MOP-like"/>
    <property type="match status" value="1"/>
</dbReference>
<dbReference type="InterPro" id="IPR027417">
    <property type="entry name" value="P-loop_NTPase"/>
</dbReference>
<dbReference type="FunFam" id="3.40.50.300:FF:000425">
    <property type="entry name" value="Probable ABC transporter, ATP-binding subunit"/>
    <property type="match status" value="1"/>
</dbReference>
<accession>A0AA43XK05</accession>
<comment type="caution">
    <text evidence="6">The sequence shown here is derived from an EMBL/GenBank/DDBJ whole genome shotgun (WGS) entry which is preliminary data.</text>
</comment>
<dbReference type="PANTHER" id="PTHR42781:SF4">
    <property type="entry name" value="SPERMIDINE_PUTRESCINE IMPORT ATP-BINDING PROTEIN POTA"/>
    <property type="match status" value="1"/>
</dbReference>
<evidence type="ECO:0000256" key="2">
    <source>
        <dbReference type="ARBA" id="ARBA00022741"/>
    </source>
</evidence>
<dbReference type="InterPro" id="IPR003593">
    <property type="entry name" value="AAA+_ATPase"/>
</dbReference>
<proteinExistence type="predicted"/>
<sequence length="351" mass="38795">METAIELKGISKTYKGEARAAVCDVSLKVKRGSIITLLGPSGCGKTTTLRLIAGFERPESGEINIGGKLMAGDNTWVSPEKRKIGMVFQDYALFPHLNVEENIGFGYRGKDKKQRVQEVLEMVNLQGFENKGVHHLSGGQQQRVALARALAKRPEVVLLDEPFSNLDTNLKQTMRNEVKRILKKANATGILVSHDQKDALAISDEIVVMKDGIIQQKGSPKKIYQFPRNAFVAGFVGESNMMEGVVEPGKRWIATDIGRIPCNQYHILTEGEEVLLSLRPSGFEIAEEGDIKGVVESLSYVGEYLEARVAVVNQKKKKISLLVYLHPNEILKQGDPLNLRVSPNFVSVVKS</sequence>
<protein>
    <recommendedName>
        <fullName evidence="4">ABC-type quaternary amine transporter</fullName>
        <ecNumber evidence="4">7.6.2.9</ecNumber>
    </recommendedName>
</protein>
<dbReference type="Proteomes" id="UP000449710">
    <property type="component" value="Unassembled WGS sequence"/>
</dbReference>
<evidence type="ECO:0000256" key="3">
    <source>
        <dbReference type="ARBA" id="ARBA00022840"/>
    </source>
</evidence>
<dbReference type="EC" id="7.6.2.9" evidence="4"/>
<dbReference type="RefSeq" id="WP_160720173.1">
    <property type="nucleotide sequence ID" value="NZ_SUMG01000005.1"/>
</dbReference>
<evidence type="ECO:0000256" key="1">
    <source>
        <dbReference type="ARBA" id="ARBA00022448"/>
    </source>
</evidence>
<dbReference type="SUPFAM" id="SSF52540">
    <property type="entry name" value="P-loop containing nucleoside triphosphate hydrolases"/>
    <property type="match status" value="1"/>
</dbReference>
<organism evidence="6 7">
    <name type="scientific">Isachenkonia alkalipeptolytica</name>
    <dbReference type="NCBI Taxonomy" id="2565777"/>
    <lineage>
        <taxon>Bacteria</taxon>
        <taxon>Bacillati</taxon>
        <taxon>Bacillota</taxon>
        <taxon>Clostridia</taxon>
        <taxon>Eubacteriales</taxon>
        <taxon>Clostridiaceae</taxon>
        <taxon>Isachenkonia</taxon>
    </lineage>
</organism>
<keyword evidence="2" id="KW-0547">Nucleotide-binding</keyword>
<dbReference type="EMBL" id="SUMG01000005">
    <property type="protein sequence ID" value="NBG88057.1"/>
    <property type="molecule type" value="Genomic_DNA"/>
</dbReference>
<dbReference type="InterPro" id="IPR050093">
    <property type="entry name" value="ABC_SmlMolc_Importer"/>
</dbReference>
<gene>
    <name evidence="6" type="ORF">ISALK_06035</name>
</gene>
<dbReference type="PANTHER" id="PTHR42781">
    <property type="entry name" value="SPERMIDINE/PUTRESCINE IMPORT ATP-BINDING PROTEIN POTA"/>
    <property type="match status" value="1"/>
</dbReference>
<evidence type="ECO:0000313" key="6">
    <source>
        <dbReference type="EMBL" id="NBG88057.1"/>
    </source>
</evidence>
<dbReference type="Pfam" id="PF00005">
    <property type="entry name" value="ABC_tran"/>
    <property type="match status" value="1"/>
</dbReference>
<dbReference type="PROSITE" id="PS00211">
    <property type="entry name" value="ABC_TRANSPORTER_1"/>
    <property type="match status" value="1"/>
</dbReference>
<dbReference type="Gene3D" id="2.40.50.100">
    <property type="match status" value="1"/>
</dbReference>
<dbReference type="InterPro" id="IPR008995">
    <property type="entry name" value="Mo/tungstate-bd_C_term_dom"/>
</dbReference>
<feature type="domain" description="ABC transporter" evidence="5">
    <location>
        <begin position="5"/>
        <end position="236"/>
    </location>
</feature>
<dbReference type="InterPro" id="IPR017871">
    <property type="entry name" value="ABC_transporter-like_CS"/>
</dbReference>
<dbReference type="GO" id="GO:0015418">
    <property type="term" value="F:ABC-type quaternary ammonium compound transporting activity"/>
    <property type="evidence" value="ECO:0007669"/>
    <property type="project" value="UniProtKB-EC"/>
</dbReference>
<reference evidence="6 7" key="1">
    <citation type="submission" date="2019-04" db="EMBL/GenBank/DDBJ databases">
        <title>Isachenkonia alkalipeptolytica gen. nov. sp. nov. a new anaerobic, alkiliphilic organothrophic bacterium capable to reduce synthesized ferrihydrite isolated from a soda lake.</title>
        <authorList>
            <person name="Toshchakov S.V."/>
            <person name="Zavarzina D.G."/>
            <person name="Zhilina T.N."/>
            <person name="Kostrikina N.A."/>
            <person name="Kublanov I.V."/>
        </authorList>
    </citation>
    <scope>NUCLEOTIDE SEQUENCE [LARGE SCALE GENOMIC DNA]</scope>
    <source>
        <strain evidence="6 7">Z-1701</strain>
    </source>
</reference>
<keyword evidence="7" id="KW-1185">Reference proteome</keyword>